<evidence type="ECO:0008006" key="9">
    <source>
        <dbReference type="Google" id="ProtNLM"/>
    </source>
</evidence>
<evidence type="ECO:0000256" key="6">
    <source>
        <dbReference type="SAM" id="Phobius"/>
    </source>
</evidence>
<proteinExistence type="predicted"/>
<dbReference type="InterPro" id="IPR002797">
    <property type="entry name" value="Polysacc_synth"/>
</dbReference>
<feature type="transmembrane region" description="Helical" evidence="6">
    <location>
        <begin position="235"/>
        <end position="253"/>
    </location>
</feature>
<feature type="transmembrane region" description="Helical" evidence="6">
    <location>
        <begin position="154"/>
        <end position="173"/>
    </location>
</feature>
<evidence type="ECO:0000313" key="7">
    <source>
        <dbReference type="EMBL" id="GHF87848.1"/>
    </source>
</evidence>
<keyword evidence="4 6" id="KW-1133">Transmembrane helix</keyword>
<feature type="transmembrane region" description="Helical" evidence="6">
    <location>
        <begin position="6"/>
        <end position="28"/>
    </location>
</feature>
<feature type="transmembrane region" description="Helical" evidence="6">
    <location>
        <begin position="194"/>
        <end position="215"/>
    </location>
</feature>
<dbReference type="GO" id="GO:0005886">
    <property type="term" value="C:plasma membrane"/>
    <property type="evidence" value="ECO:0007669"/>
    <property type="project" value="UniProtKB-SubCell"/>
</dbReference>
<evidence type="ECO:0000256" key="4">
    <source>
        <dbReference type="ARBA" id="ARBA00022989"/>
    </source>
</evidence>
<dbReference type="Pfam" id="PF01943">
    <property type="entry name" value="Polysacc_synt"/>
    <property type="match status" value="1"/>
</dbReference>
<comment type="subcellular location">
    <subcellularLocation>
        <location evidence="1">Cell membrane</location>
        <topology evidence="1">Multi-pass membrane protein</topology>
    </subcellularLocation>
</comment>
<dbReference type="EMBL" id="BNCK01000003">
    <property type="protein sequence ID" value="GHF87848.1"/>
    <property type="molecule type" value="Genomic_DNA"/>
</dbReference>
<organism evidence="7 8">
    <name type="scientific">Thalassotalea marina</name>
    <dbReference type="NCBI Taxonomy" id="1673741"/>
    <lineage>
        <taxon>Bacteria</taxon>
        <taxon>Pseudomonadati</taxon>
        <taxon>Pseudomonadota</taxon>
        <taxon>Gammaproteobacteria</taxon>
        <taxon>Alteromonadales</taxon>
        <taxon>Colwelliaceae</taxon>
        <taxon>Thalassotalea</taxon>
    </lineage>
</organism>
<gene>
    <name evidence="7" type="ORF">GCM10017161_14370</name>
</gene>
<protein>
    <recommendedName>
        <fullName evidence="9">Polysaccharide biosynthesis protein C-terminal domain-containing protein</fullName>
    </recommendedName>
</protein>
<keyword evidence="2" id="KW-1003">Cell membrane</keyword>
<reference evidence="7" key="1">
    <citation type="journal article" date="2014" name="Int. J. Syst. Evol. Microbiol.">
        <title>Complete genome sequence of Corynebacterium casei LMG S-19264T (=DSM 44701T), isolated from a smear-ripened cheese.</title>
        <authorList>
            <consortium name="US DOE Joint Genome Institute (JGI-PGF)"/>
            <person name="Walter F."/>
            <person name="Albersmeier A."/>
            <person name="Kalinowski J."/>
            <person name="Ruckert C."/>
        </authorList>
    </citation>
    <scope>NUCLEOTIDE SEQUENCE</scope>
    <source>
        <strain evidence="7">KCTC 42731</strain>
    </source>
</reference>
<reference evidence="7" key="2">
    <citation type="submission" date="2020-09" db="EMBL/GenBank/DDBJ databases">
        <authorList>
            <person name="Sun Q."/>
            <person name="Kim S."/>
        </authorList>
    </citation>
    <scope>NUCLEOTIDE SEQUENCE</scope>
    <source>
        <strain evidence="7">KCTC 42731</strain>
    </source>
</reference>
<feature type="transmembrane region" description="Helical" evidence="6">
    <location>
        <begin position="273"/>
        <end position="297"/>
    </location>
</feature>
<name>A0A919BH94_9GAMM</name>
<feature type="transmembrane region" description="Helical" evidence="6">
    <location>
        <begin position="121"/>
        <end position="142"/>
    </location>
</feature>
<comment type="caution">
    <text evidence="7">The sequence shown here is derived from an EMBL/GenBank/DDBJ whole genome shotgun (WGS) entry which is preliminary data.</text>
</comment>
<evidence type="ECO:0000256" key="3">
    <source>
        <dbReference type="ARBA" id="ARBA00022692"/>
    </source>
</evidence>
<feature type="transmembrane region" description="Helical" evidence="6">
    <location>
        <begin position="337"/>
        <end position="359"/>
    </location>
</feature>
<dbReference type="AlphaFoldDB" id="A0A919BH94"/>
<dbReference type="PANTHER" id="PTHR30250">
    <property type="entry name" value="PST FAMILY PREDICTED COLANIC ACID TRANSPORTER"/>
    <property type="match status" value="1"/>
</dbReference>
<dbReference type="PANTHER" id="PTHR30250:SF11">
    <property type="entry name" value="O-ANTIGEN TRANSPORTER-RELATED"/>
    <property type="match status" value="1"/>
</dbReference>
<evidence type="ECO:0000313" key="8">
    <source>
        <dbReference type="Proteomes" id="UP000623842"/>
    </source>
</evidence>
<evidence type="ECO:0000256" key="5">
    <source>
        <dbReference type="ARBA" id="ARBA00023136"/>
    </source>
</evidence>
<sequence>MLSNFYGAATLGIYTLFITWLNLLLLFTRGGQDRVLLKELSEESSTAKAQGLALFDAVILSAVLSIIAGLFLLLFYDFGLINIPSTVSSTLFLACLTAVLLTRAVQTIVVTALRAKERVTLANFLESVPFNLLFLLVLLGIALSQLTQTTEQVLWWYLLVSTLVTLLSVSTLRQHFLYHAQCSIKSLVERFKHGLPFILIFGTTTLNTSIDSIMVNQFLPIEQLAYYNVALKLSSLVQFGLVIATSLVMAQFATLYRQGKVEQLNTLIIKTRLLALSLAVPVVLVLYLAGGYIMAVWGQEFIAANQATLILATAQLINVAFGPIGVMLTIVGKEKQVLYWSAVTLAINTLGNYVLVPIWGIEGAAISTAVAVVLENVLFYLIAKRQGILVSSSKAGRIS</sequence>
<accession>A0A919BH94</accession>
<dbReference type="Proteomes" id="UP000623842">
    <property type="component" value="Unassembled WGS sequence"/>
</dbReference>
<feature type="transmembrane region" description="Helical" evidence="6">
    <location>
        <begin position="49"/>
        <end position="75"/>
    </location>
</feature>
<evidence type="ECO:0000256" key="1">
    <source>
        <dbReference type="ARBA" id="ARBA00004651"/>
    </source>
</evidence>
<feature type="transmembrane region" description="Helical" evidence="6">
    <location>
        <begin position="81"/>
        <end position="101"/>
    </location>
</feature>
<dbReference type="InterPro" id="IPR050833">
    <property type="entry name" value="Poly_Biosynth_Transport"/>
</dbReference>
<evidence type="ECO:0000256" key="2">
    <source>
        <dbReference type="ARBA" id="ARBA00022475"/>
    </source>
</evidence>
<feature type="transmembrane region" description="Helical" evidence="6">
    <location>
        <begin position="365"/>
        <end position="383"/>
    </location>
</feature>
<keyword evidence="8" id="KW-1185">Reference proteome</keyword>
<feature type="transmembrane region" description="Helical" evidence="6">
    <location>
        <begin position="309"/>
        <end position="330"/>
    </location>
</feature>
<keyword evidence="3 6" id="KW-0812">Transmembrane</keyword>
<keyword evidence="5 6" id="KW-0472">Membrane</keyword>